<evidence type="ECO:0000256" key="1">
    <source>
        <dbReference type="ARBA" id="ARBA00001917"/>
    </source>
</evidence>
<evidence type="ECO:0000313" key="14">
    <source>
        <dbReference type="EMBL" id="OPX55171.1"/>
    </source>
</evidence>
<evidence type="ECO:0000256" key="8">
    <source>
        <dbReference type="ARBA" id="ARBA00023002"/>
    </source>
</evidence>
<evidence type="ECO:0000256" key="5">
    <source>
        <dbReference type="ARBA" id="ARBA00022694"/>
    </source>
</evidence>
<gene>
    <name evidence="9" type="primary">dusC</name>
    <name evidence="14" type="ORF">BTE48_10465</name>
</gene>
<keyword evidence="4 9" id="KW-0288">FMN</keyword>
<evidence type="ECO:0000256" key="3">
    <source>
        <dbReference type="ARBA" id="ARBA00022630"/>
    </source>
</evidence>
<protein>
    <recommendedName>
        <fullName evidence="9">tRNA-dihydrouridine(16) synthase</fullName>
        <ecNumber evidence="9">1.3.1.-</ecNumber>
    </recommendedName>
    <alternativeName>
        <fullName evidence="9">U16-specific dihydrouridine synthase</fullName>
        <shortName evidence="9">U16-specific Dus</shortName>
    </alternativeName>
    <alternativeName>
        <fullName evidence="9">tRNA-dihydrouridine synthase C</fullName>
    </alternativeName>
</protein>
<dbReference type="Gene3D" id="3.20.20.70">
    <property type="entry name" value="Aldolase class I"/>
    <property type="match status" value="1"/>
</dbReference>
<dbReference type="Pfam" id="PF01207">
    <property type="entry name" value="Dus"/>
    <property type="match status" value="1"/>
</dbReference>
<dbReference type="HAMAP" id="MF_02043">
    <property type="entry name" value="DusC_subfam"/>
    <property type="match status" value="1"/>
</dbReference>
<feature type="site" description="Interacts with tRNA" evidence="9">
    <location>
        <position position="180"/>
    </location>
</feature>
<evidence type="ECO:0000256" key="6">
    <source>
        <dbReference type="ARBA" id="ARBA00022857"/>
    </source>
</evidence>
<feature type="site" description="Interacts with tRNA" evidence="9">
    <location>
        <position position="98"/>
    </location>
</feature>
<feature type="site" description="Interacts with tRNA; defines subfamily-specific binding signature" evidence="9">
    <location>
        <position position="38"/>
    </location>
</feature>
<dbReference type="PANTHER" id="PTHR11082">
    <property type="entry name" value="TRNA-DIHYDROURIDINE SYNTHASE"/>
    <property type="match status" value="1"/>
</dbReference>
<dbReference type="STRING" id="64969.SAMN02745127_02284"/>
<dbReference type="InterPro" id="IPR035587">
    <property type="entry name" value="DUS-like_FMN-bd"/>
</dbReference>
<reference evidence="14 15" key="1">
    <citation type="submission" date="2017-01" db="EMBL/GenBank/DDBJ databases">
        <title>Genome Sequencing of a Marine Spirillum, Oceanospirillum multiglobuliferum ATCC 33336, from Japan.</title>
        <authorList>
            <person name="Carney J.G."/>
            <person name="Trachtenberg A.M."/>
            <person name="Rheaume B.A."/>
            <person name="Linnane J.D."/>
            <person name="Pitts N.L."/>
            <person name="Mykles D.L."/>
            <person name="Maclea K.S."/>
        </authorList>
    </citation>
    <scope>NUCLEOTIDE SEQUENCE [LARGE SCALE GENOMIC DNA]</scope>
    <source>
        <strain evidence="14 15">ATCC 33336</strain>
    </source>
</reference>
<keyword evidence="8 9" id="KW-0560">Oxidoreductase</keyword>
<evidence type="ECO:0000259" key="13">
    <source>
        <dbReference type="Pfam" id="PF01207"/>
    </source>
</evidence>
<dbReference type="Gene3D" id="1.20.225.30">
    <property type="entry name" value="Dihydrouridine synthase, C-terminal recognition domain"/>
    <property type="match status" value="1"/>
</dbReference>
<feature type="active site" description="Proton donor" evidence="9 11">
    <location>
        <position position="101"/>
    </location>
</feature>
<evidence type="ECO:0000256" key="11">
    <source>
        <dbReference type="PIRSR" id="PIRSR006621-1"/>
    </source>
</evidence>
<feature type="binding site" evidence="9 12">
    <location>
        <begin position="227"/>
        <end position="228"/>
    </location>
    <ligand>
        <name>FMN</name>
        <dbReference type="ChEBI" id="CHEBI:58210"/>
    </ligand>
</feature>
<keyword evidence="12" id="KW-0547">Nucleotide-binding</keyword>
<dbReference type="InterPro" id="IPR042270">
    <property type="entry name" value="DusC_C"/>
</dbReference>
<comment type="catalytic activity">
    <reaction evidence="9">
        <text>5,6-dihydrouridine(16) in tRNA + NAD(+) = uridine(16) in tRNA + NADH + H(+)</text>
        <dbReference type="Rhea" id="RHEA:53380"/>
        <dbReference type="Rhea" id="RHEA-COMP:13543"/>
        <dbReference type="Rhea" id="RHEA-COMP:13544"/>
        <dbReference type="ChEBI" id="CHEBI:15378"/>
        <dbReference type="ChEBI" id="CHEBI:57540"/>
        <dbReference type="ChEBI" id="CHEBI:57945"/>
        <dbReference type="ChEBI" id="CHEBI:65315"/>
        <dbReference type="ChEBI" id="CHEBI:74443"/>
    </reaction>
</comment>
<dbReference type="InterPro" id="IPR013785">
    <property type="entry name" value="Aldolase_TIM"/>
</dbReference>
<dbReference type="OrthoDB" id="9764501at2"/>
<feature type="binding site" evidence="9">
    <location>
        <begin position="203"/>
        <end position="205"/>
    </location>
    <ligand>
        <name>FMN</name>
        <dbReference type="ChEBI" id="CHEBI:58210"/>
    </ligand>
</feature>
<proteinExistence type="inferred from homology"/>
<evidence type="ECO:0000256" key="4">
    <source>
        <dbReference type="ARBA" id="ARBA00022643"/>
    </source>
</evidence>
<comment type="function">
    <text evidence="9">Catalyzes the synthesis of 5,6-dihydrouridine (D), a modified base found in the D-loop of most tRNAs, via the reduction of the C5-C6 double bond in target uridines. Specifically modifies U16 in tRNAs.</text>
</comment>
<comment type="similarity">
    <text evidence="9">Belongs to the Dus family. DusC subfamily.</text>
</comment>
<dbReference type="EC" id="1.3.1.-" evidence="9"/>
<evidence type="ECO:0000313" key="15">
    <source>
        <dbReference type="Proteomes" id="UP000191418"/>
    </source>
</evidence>
<comment type="caution">
    <text evidence="9">Lacks conserved residue(s) required for the propagation of feature annotation.</text>
</comment>
<organism evidence="14 15">
    <name type="scientific">Oceanospirillum multiglobuliferum</name>
    <dbReference type="NCBI Taxonomy" id="64969"/>
    <lineage>
        <taxon>Bacteria</taxon>
        <taxon>Pseudomonadati</taxon>
        <taxon>Pseudomonadota</taxon>
        <taxon>Gammaproteobacteria</taxon>
        <taxon>Oceanospirillales</taxon>
        <taxon>Oceanospirillaceae</taxon>
        <taxon>Oceanospirillum</taxon>
    </lineage>
</organism>
<dbReference type="CDD" id="cd02801">
    <property type="entry name" value="DUS_like_FMN"/>
    <property type="match status" value="1"/>
</dbReference>
<evidence type="ECO:0000256" key="7">
    <source>
        <dbReference type="ARBA" id="ARBA00022884"/>
    </source>
</evidence>
<feature type="binding site" evidence="9 12">
    <location>
        <position position="143"/>
    </location>
    <ligand>
        <name>FMN</name>
        <dbReference type="ChEBI" id="CHEBI:58210"/>
    </ligand>
</feature>
<accession>A0A1T4RCD9</accession>
<dbReference type="PROSITE" id="PS01136">
    <property type="entry name" value="UPF0034"/>
    <property type="match status" value="1"/>
</dbReference>
<dbReference type="Proteomes" id="UP000191418">
    <property type="component" value="Unassembled WGS sequence"/>
</dbReference>
<evidence type="ECO:0000256" key="12">
    <source>
        <dbReference type="PIRSR" id="PIRSR006621-2"/>
    </source>
</evidence>
<dbReference type="EMBL" id="MTSM01000012">
    <property type="protein sequence ID" value="OPX55171.1"/>
    <property type="molecule type" value="Genomic_DNA"/>
</dbReference>
<comment type="caution">
    <text evidence="14">The sequence shown here is derived from an EMBL/GenBank/DDBJ whole genome shotgun (WGS) entry which is preliminary data.</text>
</comment>
<dbReference type="InterPro" id="IPR018517">
    <property type="entry name" value="tRNA_hU_synthase_CS"/>
</dbReference>
<feature type="site" description="Interacts with tRNA; defines subfamily-specific binding signature" evidence="9">
    <location>
        <position position="276"/>
    </location>
</feature>
<feature type="site" description="Interacts with tRNA; defines subfamily-specific binding signature" evidence="9">
    <location>
        <position position="278"/>
    </location>
</feature>
<comment type="catalytic activity">
    <reaction evidence="9">
        <text>5,6-dihydrouridine(16) in tRNA + NADP(+) = uridine(16) in tRNA + NADPH + H(+)</text>
        <dbReference type="Rhea" id="RHEA:53376"/>
        <dbReference type="Rhea" id="RHEA-COMP:13543"/>
        <dbReference type="Rhea" id="RHEA-COMP:13544"/>
        <dbReference type="ChEBI" id="CHEBI:15378"/>
        <dbReference type="ChEBI" id="CHEBI:57783"/>
        <dbReference type="ChEBI" id="CHEBI:58349"/>
        <dbReference type="ChEBI" id="CHEBI:65315"/>
        <dbReference type="ChEBI" id="CHEBI:74443"/>
    </reaction>
</comment>
<dbReference type="AlphaFoldDB" id="A0A1T4RCD9"/>
<dbReference type="GO" id="GO:0000049">
    <property type="term" value="F:tRNA binding"/>
    <property type="evidence" value="ECO:0007669"/>
    <property type="project" value="UniProtKB-UniRule"/>
</dbReference>
<dbReference type="PANTHER" id="PTHR11082:SF26">
    <property type="entry name" value="TRNA-DIHYDROURIDINE(16) SYNTHASE"/>
    <property type="match status" value="1"/>
</dbReference>
<dbReference type="GO" id="GO:0050660">
    <property type="term" value="F:flavin adenine dinucleotide binding"/>
    <property type="evidence" value="ECO:0007669"/>
    <property type="project" value="InterPro"/>
</dbReference>
<dbReference type="InterPro" id="IPR001269">
    <property type="entry name" value="DUS_fam"/>
</dbReference>
<keyword evidence="6 9" id="KW-0521">NADP</keyword>
<comment type="cofactor">
    <cofactor evidence="1 9 10 12">
        <name>FMN</name>
        <dbReference type="ChEBI" id="CHEBI:58210"/>
    </cofactor>
</comment>
<dbReference type="GO" id="GO:0102262">
    <property type="term" value="F:tRNA-dihydrouridine16 synthase activity"/>
    <property type="evidence" value="ECO:0007669"/>
    <property type="project" value="RHEA"/>
</dbReference>
<feature type="binding site" evidence="12">
    <location>
        <position position="172"/>
    </location>
    <ligand>
        <name>FMN</name>
        <dbReference type="ChEBI" id="CHEBI:58210"/>
    </ligand>
</feature>
<evidence type="ECO:0000256" key="10">
    <source>
        <dbReference type="PIRNR" id="PIRNR006621"/>
    </source>
</evidence>
<sequence>MPLGRIALAPMEGVVDFHVRKVLTEIGGIDFCVTEFMRVTTQLQPRKIFYKLCPELKTAAETAYQVPVHYQLLGNNPELLAEHALRAADLGAKVVDLNFGCPAKTVNKHKGGAVLLQTPHEIFNIVQAVAQALEDSPARLTAKMRLGYEDKSLVFENLAAIQEAGATELVVHARTKVEGYKPPAHWQWLARIREKATIPIIANGEIWSPEDYQRCRDVSGCTDVMIGRGLLADPFLAQRIRLNILDQPSIADLAAVLHYYLSMIAPDVPEIFVLARGKQWSNMMRKHSIEACDLFDQTKRCTSAVEIMNLLEKTAQQPRYFQDLFAYQP</sequence>
<feature type="site" description="Interacts with tRNA; defines subfamily-specific binding signature" evidence="9">
    <location>
        <position position="299"/>
    </location>
</feature>
<dbReference type="PIRSF" id="PIRSF006621">
    <property type="entry name" value="Dus"/>
    <property type="match status" value="1"/>
</dbReference>
<evidence type="ECO:0000256" key="2">
    <source>
        <dbReference type="ARBA" id="ARBA00022555"/>
    </source>
</evidence>
<feature type="domain" description="DUS-like FMN-binding" evidence="13">
    <location>
        <begin position="8"/>
        <end position="298"/>
    </location>
</feature>
<dbReference type="InterPro" id="IPR032886">
    <property type="entry name" value="DusC"/>
</dbReference>
<comment type="similarity">
    <text evidence="10">Belongs to the dus family.</text>
</comment>
<evidence type="ECO:0000256" key="9">
    <source>
        <dbReference type="HAMAP-Rule" id="MF_02043"/>
    </source>
</evidence>
<keyword evidence="15" id="KW-1185">Reference proteome</keyword>
<feature type="binding site" evidence="9 12">
    <location>
        <position position="71"/>
    </location>
    <ligand>
        <name>FMN</name>
        <dbReference type="ChEBI" id="CHEBI:58210"/>
    </ligand>
</feature>
<keyword evidence="7 9" id="KW-0694">RNA-binding</keyword>
<keyword evidence="5 9" id="KW-0819">tRNA processing</keyword>
<dbReference type="GO" id="GO:0010181">
    <property type="term" value="F:FMN binding"/>
    <property type="evidence" value="ECO:0007669"/>
    <property type="project" value="UniProtKB-UniRule"/>
</dbReference>
<keyword evidence="3 9" id="KW-0285">Flavoprotein</keyword>
<keyword evidence="2 9" id="KW-0820">tRNA-binding</keyword>
<dbReference type="SUPFAM" id="SSF51395">
    <property type="entry name" value="FMN-linked oxidoreductases"/>
    <property type="match status" value="1"/>
</dbReference>
<name>A0A1T4RCD9_9GAMM</name>